<reference evidence="1 2" key="1">
    <citation type="journal article" date="2021" name="Genome Biol.">
        <title>AFLAP: assembly-free linkage analysis pipeline using k-mers from genome sequencing data.</title>
        <authorList>
            <person name="Fletcher K."/>
            <person name="Zhang L."/>
            <person name="Gil J."/>
            <person name="Han R."/>
            <person name="Cavanaugh K."/>
            <person name="Michelmore R."/>
        </authorList>
    </citation>
    <scope>NUCLEOTIDE SEQUENCE [LARGE SCALE GENOMIC DNA]</scope>
    <source>
        <strain evidence="1 2">SF5</strain>
    </source>
</reference>
<dbReference type="RefSeq" id="XP_067819329.1">
    <property type="nucleotide sequence ID" value="XM_067960463.1"/>
</dbReference>
<comment type="caution">
    <text evidence="1">The sequence shown here is derived from an EMBL/GenBank/DDBJ whole genome shotgun (WGS) entry which is preliminary data.</text>
</comment>
<dbReference type="KEGG" id="blac:94346134"/>
<dbReference type="AlphaFoldDB" id="A0A976FN08"/>
<dbReference type="EMBL" id="SHOA02000007">
    <property type="protein sequence ID" value="TDH69830.1"/>
    <property type="molecule type" value="Genomic_DNA"/>
</dbReference>
<evidence type="ECO:0000313" key="1">
    <source>
        <dbReference type="EMBL" id="TDH69830.1"/>
    </source>
</evidence>
<evidence type="ECO:0000313" key="2">
    <source>
        <dbReference type="Proteomes" id="UP000294530"/>
    </source>
</evidence>
<proteinExistence type="predicted"/>
<dbReference type="Proteomes" id="UP000294530">
    <property type="component" value="Unassembled WGS sequence"/>
</dbReference>
<keyword evidence="2" id="KW-1185">Reference proteome</keyword>
<name>A0A976FN08_BRELC</name>
<gene>
    <name evidence="1" type="ORF">CCR75_002366</name>
</gene>
<dbReference type="GeneID" id="94346134"/>
<organism evidence="1 2">
    <name type="scientific">Bremia lactucae</name>
    <name type="common">Lettuce downy mildew</name>
    <dbReference type="NCBI Taxonomy" id="4779"/>
    <lineage>
        <taxon>Eukaryota</taxon>
        <taxon>Sar</taxon>
        <taxon>Stramenopiles</taxon>
        <taxon>Oomycota</taxon>
        <taxon>Peronosporomycetes</taxon>
        <taxon>Peronosporales</taxon>
        <taxon>Peronosporaceae</taxon>
        <taxon>Bremia</taxon>
    </lineage>
</organism>
<accession>A0A976FN08</accession>
<protein>
    <submittedName>
        <fullName evidence="1">Uncharacterized protein</fullName>
    </submittedName>
</protein>
<sequence length="252" mass="28261">MRIDYISLLVTATIVTNANSARLRSFPIDTNEPISGETQDLTNQENNAWHNDDERMLPITSADKYASAPLLPFLNKAGHEEGSVMTRISQGLKTLVKWMAQLLEPNIKGELANVNTLAQSLNEVAGKSHPQYIYVKGLVNDLVQKEGATKVAQALLDDNQYTTVGAKEVWKMLMKDAELPVENIEHMLRKKGYLDLADLDLLIALMEAKGDKRNEILKLVKSDAYKKAKKDAEVDHENFIKVISHRSLPHMQ</sequence>